<dbReference type="RefSeq" id="WP_163959359.1">
    <property type="nucleotide sequence ID" value="NZ_BAAAES010000008.1"/>
</dbReference>
<evidence type="ECO:0000313" key="1">
    <source>
        <dbReference type="EMBL" id="GAA0668316.1"/>
    </source>
</evidence>
<gene>
    <name evidence="1" type="ORF">GCM10009102_18180</name>
</gene>
<reference evidence="2" key="1">
    <citation type="journal article" date="2019" name="Int. J. Syst. Evol. Microbiol.">
        <title>The Global Catalogue of Microorganisms (GCM) 10K type strain sequencing project: providing services to taxonomists for standard genome sequencing and annotation.</title>
        <authorList>
            <consortium name="The Broad Institute Genomics Platform"/>
            <consortium name="The Broad Institute Genome Sequencing Center for Infectious Disease"/>
            <person name="Wu L."/>
            <person name="Ma J."/>
        </authorList>
    </citation>
    <scope>NUCLEOTIDE SEQUENCE [LARGE SCALE GENOMIC DNA]</scope>
    <source>
        <strain evidence="2">JCM 14603</strain>
    </source>
</reference>
<organism evidence="1 2">
    <name type="scientific">Sphingomonas insulae</name>
    <dbReference type="NCBI Taxonomy" id="424800"/>
    <lineage>
        <taxon>Bacteria</taxon>
        <taxon>Pseudomonadati</taxon>
        <taxon>Pseudomonadota</taxon>
        <taxon>Alphaproteobacteria</taxon>
        <taxon>Sphingomonadales</taxon>
        <taxon>Sphingomonadaceae</taxon>
        <taxon>Sphingomonas</taxon>
    </lineage>
</organism>
<proteinExistence type="predicted"/>
<keyword evidence="2" id="KW-1185">Reference proteome</keyword>
<name>A0ABP3T4S5_9SPHN</name>
<comment type="caution">
    <text evidence="1">The sequence shown here is derived from an EMBL/GenBank/DDBJ whole genome shotgun (WGS) entry which is preliminary data.</text>
</comment>
<protein>
    <submittedName>
        <fullName evidence="1">Uncharacterized protein</fullName>
    </submittedName>
</protein>
<evidence type="ECO:0000313" key="2">
    <source>
        <dbReference type="Proteomes" id="UP001500238"/>
    </source>
</evidence>
<dbReference type="EMBL" id="BAAAES010000008">
    <property type="protein sequence ID" value="GAA0668316.1"/>
    <property type="molecule type" value="Genomic_DNA"/>
</dbReference>
<dbReference type="Proteomes" id="UP001500238">
    <property type="component" value="Unassembled WGS sequence"/>
</dbReference>
<sequence>MLPSPRIFRSRWAALLWAGGILWAAVDIAGSASGGDAAHGNAATITDAAGEAANADDLAAVANLIGG</sequence>
<accession>A0ABP3T4S5</accession>